<dbReference type="InterPro" id="IPR014756">
    <property type="entry name" value="Ig_E-set"/>
</dbReference>
<dbReference type="HOGENOM" id="CLU_023403_2_0_5"/>
<evidence type="ECO:0000256" key="5">
    <source>
        <dbReference type="ARBA" id="ARBA00022764"/>
    </source>
</evidence>
<comment type="pathway">
    <text evidence="2">Glycan metabolism; osmoregulated periplasmic glucan (OPG) biosynthesis.</text>
</comment>
<comment type="caution">
    <text evidence="7">The sequence shown here is derived from an EMBL/GenBank/DDBJ whole genome shotgun (WGS) entry which is preliminary data.</text>
</comment>
<comment type="similarity">
    <text evidence="3">Belongs to the OpgD/OpgG family.</text>
</comment>
<dbReference type="InterPro" id="IPR013783">
    <property type="entry name" value="Ig-like_fold"/>
</dbReference>
<dbReference type="Proteomes" id="UP000019666">
    <property type="component" value="Unassembled WGS sequence"/>
</dbReference>
<sequence>MAAALLPRAARAAAAEGGEPFSFDALTDEMRAAAGRPWAPATPPESWWGDLDYDGYRMIRFRDGQSRWQDGPDAWRLGAFHMGWLFPEPVRLFDVTDGTARELRFTTEDFDYFGTLAGKVPADGELPGVAGFRLNYPLNRPDRSDEVVSFVGASYFRALGRDDVYGASARGLAVNTWVIAPEEFPRFSRFYLSRDAGSATIHATLEGPSVTGAYRFAVRPGAVTEIDVTARLFFRDAVEELGIAPLTSMFLFSGQNRANFDDYRPQVHDSDGLRIVQADGDATWRPLGNPEKLASSYFTGPTPRSFGLYQRDRDFDSFQDPGARYDLRPSVEVVPQGDWGSGAVRLVEIPSALEANDNIVALWVPEAKVVAGDSREFAYTLRWGDLAPDWDGPLAIVAATRAGVGGVAGIEALENARKFVVDFRGGPLDDLPSEAPIQPVATVSGGHLVSATLERLPEGGDWRVVLDVTAEKDATVEIMLHLAGFERTLSESWACQWVNA</sequence>
<feature type="domain" description="Glucan biosynthesis periplasmic MdoG C-terminal" evidence="6">
    <location>
        <begin position="21"/>
        <end position="497"/>
    </location>
</feature>
<dbReference type="InterPro" id="IPR011013">
    <property type="entry name" value="Gal_mutarotase_sf_dom"/>
</dbReference>
<evidence type="ECO:0000313" key="7">
    <source>
        <dbReference type="EMBL" id="EYD78085.1"/>
    </source>
</evidence>
<dbReference type="InterPro" id="IPR014718">
    <property type="entry name" value="GH-type_carb-bd"/>
</dbReference>
<dbReference type="STRING" id="442562.Rumeso_00321"/>
<evidence type="ECO:0000259" key="6">
    <source>
        <dbReference type="Pfam" id="PF04349"/>
    </source>
</evidence>
<name>A0A017HUV5_9RHOB</name>
<protein>
    <submittedName>
        <fullName evidence="7">Glucans biosynthesis protein G</fullName>
    </submittedName>
</protein>
<dbReference type="PATRIC" id="fig|442562.3.peg.320"/>
<keyword evidence="4" id="KW-0732">Signal</keyword>
<comment type="subcellular location">
    <subcellularLocation>
        <location evidence="1">Periplasm</location>
    </subcellularLocation>
</comment>
<dbReference type="EMBL" id="AOSK01000016">
    <property type="protein sequence ID" value="EYD78085.1"/>
    <property type="molecule type" value="Genomic_DNA"/>
</dbReference>
<reference evidence="7 8" key="1">
    <citation type="submission" date="2013-02" db="EMBL/GenBank/DDBJ databases">
        <authorList>
            <person name="Fiebig A."/>
            <person name="Goeker M."/>
            <person name="Klenk H.-P.P."/>
        </authorList>
    </citation>
    <scope>NUCLEOTIDE SEQUENCE [LARGE SCALE GENOMIC DNA]</scope>
    <source>
        <strain evidence="7 8">DSM 19309</strain>
    </source>
</reference>
<dbReference type="PANTHER" id="PTHR30504:SF3">
    <property type="entry name" value="GLUCANS BIOSYNTHESIS PROTEIN D"/>
    <property type="match status" value="1"/>
</dbReference>
<dbReference type="Pfam" id="PF04349">
    <property type="entry name" value="MdoG"/>
    <property type="match status" value="1"/>
</dbReference>
<dbReference type="GO" id="GO:0030288">
    <property type="term" value="C:outer membrane-bounded periplasmic space"/>
    <property type="evidence" value="ECO:0007669"/>
    <property type="project" value="TreeGrafter"/>
</dbReference>
<dbReference type="UniPathway" id="UPA00637"/>
<organism evidence="7 8">
    <name type="scientific">Rubellimicrobium mesophilum DSM 19309</name>
    <dbReference type="NCBI Taxonomy" id="442562"/>
    <lineage>
        <taxon>Bacteria</taxon>
        <taxon>Pseudomonadati</taxon>
        <taxon>Pseudomonadota</taxon>
        <taxon>Alphaproteobacteria</taxon>
        <taxon>Rhodobacterales</taxon>
        <taxon>Roseobacteraceae</taxon>
        <taxon>Rubellimicrobium</taxon>
    </lineage>
</organism>
<keyword evidence="8" id="KW-1185">Reference proteome</keyword>
<evidence type="ECO:0000256" key="3">
    <source>
        <dbReference type="ARBA" id="ARBA00009284"/>
    </source>
</evidence>
<dbReference type="GO" id="GO:0051274">
    <property type="term" value="P:beta-glucan biosynthetic process"/>
    <property type="evidence" value="ECO:0007669"/>
    <property type="project" value="TreeGrafter"/>
</dbReference>
<gene>
    <name evidence="7" type="ORF">Rumeso_00321</name>
</gene>
<dbReference type="SUPFAM" id="SSF74650">
    <property type="entry name" value="Galactose mutarotase-like"/>
    <property type="match status" value="1"/>
</dbReference>
<keyword evidence="5" id="KW-0574">Periplasm</keyword>
<dbReference type="AlphaFoldDB" id="A0A017HUV5"/>
<dbReference type="PIRSF" id="PIRSF006281">
    <property type="entry name" value="MdoG"/>
    <property type="match status" value="1"/>
</dbReference>
<dbReference type="SUPFAM" id="SSF81296">
    <property type="entry name" value="E set domains"/>
    <property type="match status" value="1"/>
</dbReference>
<evidence type="ECO:0000313" key="8">
    <source>
        <dbReference type="Proteomes" id="UP000019666"/>
    </source>
</evidence>
<dbReference type="GO" id="GO:0003824">
    <property type="term" value="F:catalytic activity"/>
    <property type="evidence" value="ECO:0007669"/>
    <property type="project" value="InterPro"/>
</dbReference>
<dbReference type="PANTHER" id="PTHR30504">
    <property type="entry name" value="GLUCANS BIOSYNTHESIS PROTEIN"/>
    <property type="match status" value="1"/>
</dbReference>
<proteinExistence type="inferred from homology"/>
<evidence type="ECO:0000256" key="1">
    <source>
        <dbReference type="ARBA" id="ARBA00004418"/>
    </source>
</evidence>
<dbReference type="Gene3D" id="2.60.40.10">
    <property type="entry name" value="Immunoglobulins"/>
    <property type="match status" value="1"/>
</dbReference>
<evidence type="ECO:0000256" key="2">
    <source>
        <dbReference type="ARBA" id="ARBA00005001"/>
    </source>
</evidence>
<evidence type="ECO:0000256" key="4">
    <source>
        <dbReference type="ARBA" id="ARBA00022729"/>
    </source>
</evidence>
<dbReference type="InterPro" id="IPR007444">
    <property type="entry name" value="Glucan_biosyn_MdoG_C"/>
</dbReference>
<dbReference type="Gene3D" id="2.70.98.10">
    <property type="match status" value="1"/>
</dbReference>
<dbReference type="InterPro" id="IPR014438">
    <property type="entry name" value="Glucan_biosyn_MdoG/MdoD"/>
</dbReference>
<dbReference type="GO" id="GO:0030246">
    <property type="term" value="F:carbohydrate binding"/>
    <property type="evidence" value="ECO:0007669"/>
    <property type="project" value="InterPro"/>
</dbReference>
<accession>A0A017HUV5</accession>